<dbReference type="OMA" id="CHHNADP"/>
<evidence type="ECO:0000313" key="3">
    <source>
        <dbReference type="Proteomes" id="UP000554766"/>
    </source>
</evidence>
<dbReference type="SUPFAM" id="SSF64182">
    <property type="entry name" value="DHH phosphoesterases"/>
    <property type="match status" value="1"/>
</dbReference>
<evidence type="ECO:0000259" key="1">
    <source>
        <dbReference type="Pfam" id="PF02272"/>
    </source>
</evidence>
<dbReference type="InterPro" id="IPR051319">
    <property type="entry name" value="Oligoribo/pAp-PDE_c-di-AMP_PDE"/>
</dbReference>
<dbReference type="InterPro" id="IPR038763">
    <property type="entry name" value="DHH_sf"/>
</dbReference>
<dbReference type="Pfam" id="PF02272">
    <property type="entry name" value="DHHA1"/>
    <property type="match status" value="1"/>
</dbReference>
<organism evidence="2 3">
    <name type="scientific">Pyrobaculum arsenaticum</name>
    <dbReference type="NCBI Taxonomy" id="121277"/>
    <lineage>
        <taxon>Archaea</taxon>
        <taxon>Thermoproteota</taxon>
        <taxon>Thermoprotei</taxon>
        <taxon>Thermoproteales</taxon>
        <taxon>Thermoproteaceae</taxon>
        <taxon>Pyrobaculum</taxon>
    </lineage>
</organism>
<dbReference type="Gene3D" id="3.10.310.30">
    <property type="match status" value="1"/>
</dbReference>
<keyword evidence="3" id="KW-1185">Reference proteome</keyword>
<name>A0A7L4PG03_9CREN</name>
<gene>
    <name evidence="2" type="ORF">HC235_11505</name>
</gene>
<dbReference type="PANTHER" id="PTHR47618:SF1">
    <property type="entry name" value="BIFUNCTIONAL OLIGORIBONUCLEASE AND PAP PHOSPHATASE NRNA"/>
    <property type="match status" value="1"/>
</dbReference>
<proteinExistence type="predicted"/>
<reference evidence="2 3" key="1">
    <citation type="journal article" date="2020" name="Nat. Commun.">
        <title>The structures of two archaeal type IV pili illuminate evolutionary relationships.</title>
        <authorList>
            <person name="Wang F."/>
            <person name="Baquero D.P."/>
            <person name="Su Z."/>
            <person name="Beltran L.C."/>
            <person name="Prangishvili D."/>
            <person name="Krupovic M."/>
            <person name="Egelman E.H."/>
        </authorList>
    </citation>
    <scope>NUCLEOTIDE SEQUENCE [LARGE SCALE GENOMIC DNA]</scope>
    <source>
        <strain evidence="2 3">2GA</strain>
    </source>
</reference>
<dbReference type="InterPro" id="IPR003156">
    <property type="entry name" value="DHHA1_dom"/>
</dbReference>
<feature type="domain" description="DHHA1" evidence="1">
    <location>
        <begin position="225"/>
        <end position="284"/>
    </location>
</feature>
<sequence>MLEKLRELVQGAKRVAIVTHKRADADALACAKVLELVLTRLGLEVAGVFCPEGSPIRGCDKEVPLGVDLYVLADVASMSQIPPICGRCIRVDHHVAGDDLPGIVAERPSCTEVALELAEEVGVEIPPDVAKLAVLGIYTDTGRLRRADAKTFRLLAQLLEKTGGVLGDLTGSEEGVREEPAVLALLKGMQRVEFYKSQIGLICTSHVSAYEADLATLLVSAGCRIAIVASRKDDGIHIVFRSRGVDVATLAKSIGAGGGHREAAVSVISERLPKSQLPDFLRSLVKRLFQNATPLV</sequence>
<evidence type="ECO:0000313" key="2">
    <source>
        <dbReference type="EMBL" id="NYR16540.1"/>
    </source>
</evidence>
<accession>A0A7L4PG03</accession>
<dbReference type="GeneID" id="5054790"/>
<comment type="caution">
    <text evidence="2">The sequence shown here is derived from an EMBL/GenBank/DDBJ whole genome shotgun (WGS) entry which is preliminary data.</text>
</comment>
<dbReference type="PANTHER" id="PTHR47618">
    <property type="entry name" value="BIFUNCTIONAL OLIGORIBONUCLEASE AND PAP PHOSPHATASE NRNA"/>
    <property type="match status" value="1"/>
</dbReference>
<protein>
    <submittedName>
        <fullName evidence="2">Bifunctional oligoribonuclease/PAP phosphatase NrnA</fullName>
    </submittedName>
</protein>
<dbReference type="AlphaFoldDB" id="A0A7L4PG03"/>
<dbReference type="Gene3D" id="3.90.1640.10">
    <property type="entry name" value="inorganic pyrophosphatase (n-terminal core)"/>
    <property type="match status" value="1"/>
</dbReference>
<dbReference type="RefSeq" id="WP_011901396.1">
    <property type="nucleotide sequence ID" value="NZ_JAAVJF010000006.1"/>
</dbReference>
<dbReference type="GO" id="GO:0003676">
    <property type="term" value="F:nucleic acid binding"/>
    <property type="evidence" value="ECO:0007669"/>
    <property type="project" value="InterPro"/>
</dbReference>
<dbReference type="Proteomes" id="UP000554766">
    <property type="component" value="Unassembled WGS sequence"/>
</dbReference>
<dbReference type="EMBL" id="JAAVJF010000006">
    <property type="protein sequence ID" value="NYR16540.1"/>
    <property type="molecule type" value="Genomic_DNA"/>
</dbReference>